<feature type="transmembrane region" description="Helical" evidence="4">
    <location>
        <begin position="108"/>
        <end position="129"/>
    </location>
</feature>
<feature type="transmembrane region" description="Helical" evidence="4">
    <location>
        <begin position="703"/>
        <end position="725"/>
    </location>
</feature>
<dbReference type="PROSITE" id="PS51006">
    <property type="entry name" value="PABS_2"/>
    <property type="match status" value="1"/>
</dbReference>
<dbReference type="GO" id="GO:0005829">
    <property type="term" value="C:cytosol"/>
    <property type="evidence" value="ECO:0007669"/>
    <property type="project" value="TreeGrafter"/>
</dbReference>
<dbReference type="NCBIfam" id="NF037959">
    <property type="entry name" value="MFS_SpdSyn"/>
    <property type="match status" value="1"/>
</dbReference>
<feature type="transmembrane region" description="Helical" evidence="4">
    <location>
        <begin position="176"/>
        <end position="195"/>
    </location>
</feature>
<dbReference type="Pfam" id="PF01564">
    <property type="entry name" value="Spermine_synth"/>
    <property type="match status" value="1"/>
</dbReference>
<dbReference type="HAMAP" id="MF_00198">
    <property type="entry name" value="Spermidine_synth"/>
    <property type="match status" value="1"/>
</dbReference>
<feature type="domain" description="PABS" evidence="6">
    <location>
        <begin position="212"/>
        <end position="470"/>
    </location>
</feature>
<keyword evidence="4" id="KW-0472">Membrane</keyword>
<feature type="transmembrane region" description="Helical" evidence="4">
    <location>
        <begin position="546"/>
        <end position="566"/>
    </location>
</feature>
<dbReference type="SUPFAM" id="SSF53335">
    <property type="entry name" value="S-adenosyl-L-methionine-dependent methyltransferases"/>
    <property type="match status" value="1"/>
</dbReference>
<feature type="binding site" evidence="4">
    <location>
        <begin position="359"/>
        <end position="360"/>
    </location>
    <ligand>
        <name>S-methyl-5'-thioadenosine</name>
        <dbReference type="ChEBI" id="CHEBI:17509"/>
    </ligand>
</feature>
<feature type="transmembrane region" description="Helical" evidence="4">
    <location>
        <begin position="678"/>
        <end position="697"/>
    </location>
</feature>
<dbReference type="AlphaFoldDB" id="A0A523RV73"/>
<gene>
    <name evidence="4" type="primary">speE</name>
    <name evidence="7" type="ORF">E3J84_04850</name>
</gene>
<evidence type="ECO:0000256" key="1">
    <source>
        <dbReference type="ARBA" id="ARBA00007867"/>
    </source>
</evidence>
<evidence type="ECO:0000256" key="2">
    <source>
        <dbReference type="ARBA" id="ARBA00022679"/>
    </source>
</evidence>
<dbReference type="InterPro" id="IPR001045">
    <property type="entry name" value="Spermi_synthase"/>
</dbReference>
<comment type="caution">
    <text evidence="4">Lacks the conserved Asp active site.</text>
</comment>
<dbReference type="InterPro" id="IPR030373">
    <property type="entry name" value="PABS_CS"/>
</dbReference>
<evidence type="ECO:0000259" key="6">
    <source>
        <dbReference type="PROSITE" id="PS51006"/>
    </source>
</evidence>
<evidence type="ECO:0000313" key="7">
    <source>
        <dbReference type="EMBL" id="TET09677.1"/>
    </source>
</evidence>
<feature type="transmembrane region" description="Helical" evidence="4">
    <location>
        <begin position="69"/>
        <end position="88"/>
    </location>
</feature>
<keyword evidence="2 4" id="KW-0808">Transferase</keyword>
<dbReference type="Gene3D" id="3.40.50.150">
    <property type="entry name" value="Vaccinia Virus protein VP39"/>
    <property type="match status" value="1"/>
</dbReference>
<evidence type="ECO:0000313" key="8">
    <source>
        <dbReference type="Proteomes" id="UP000316360"/>
    </source>
</evidence>
<feature type="transmembrane region" description="Helical" evidence="4">
    <location>
        <begin position="29"/>
        <end position="57"/>
    </location>
</feature>
<comment type="subunit">
    <text evidence="4">Homodimer or homotetramer.</text>
</comment>
<dbReference type="GO" id="GO:0008295">
    <property type="term" value="P:spermidine biosynthetic process"/>
    <property type="evidence" value="ECO:0007669"/>
    <property type="project" value="UniProtKB-UniRule"/>
</dbReference>
<dbReference type="PROSITE" id="PS01330">
    <property type="entry name" value="PABS_1"/>
    <property type="match status" value="1"/>
</dbReference>
<keyword evidence="4" id="KW-0745">Spermidine biosynthesis</keyword>
<evidence type="ECO:0000256" key="3">
    <source>
        <dbReference type="ARBA" id="ARBA00023115"/>
    </source>
</evidence>
<dbReference type="EC" id="2.5.1.16" evidence="4"/>
<evidence type="ECO:0000256" key="5">
    <source>
        <dbReference type="PROSITE-ProRule" id="PRU00354"/>
    </source>
</evidence>
<keyword evidence="4" id="KW-1133">Transmembrane helix</keyword>
<dbReference type="InterPro" id="IPR030374">
    <property type="entry name" value="PABS"/>
</dbReference>
<reference evidence="7 8" key="1">
    <citation type="submission" date="2019-03" db="EMBL/GenBank/DDBJ databases">
        <title>Metabolic potential of uncultured bacteria and archaea associated with petroleum seepage in deep-sea sediments.</title>
        <authorList>
            <person name="Dong X."/>
            <person name="Hubert C."/>
        </authorList>
    </citation>
    <scope>NUCLEOTIDE SEQUENCE [LARGE SCALE GENOMIC DNA]</scope>
    <source>
        <strain evidence="7">E44_bin7</strain>
    </source>
</reference>
<feature type="binding site" evidence="4">
    <location>
        <position position="327"/>
    </location>
    <ligand>
        <name>S-methyl-5'-thioadenosine</name>
        <dbReference type="ChEBI" id="CHEBI:17509"/>
    </ligand>
</feature>
<dbReference type="GO" id="GO:0004766">
    <property type="term" value="F:spermidine synthase activity"/>
    <property type="evidence" value="ECO:0007669"/>
    <property type="project" value="UniProtKB-UniRule"/>
</dbReference>
<keyword evidence="4" id="KW-0812">Transmembrane</keyword>
<evidence type="ECO:0000256" key="4">
    <source>
        <dbReference type="HAMAP-Rule" id="MF_00198"/>
    </source>
</evidence>
<comment type="catalytic activity">
    <reaction evidence="4">
        <text>S-adenosyl 3-(methylsulfanyl)propylamine + putrescine = S-methyl-5'-thioadenosine + spermidine + H(+)</text>
        <dbReference type="Rhea" id="RHEA:12721"/>
        <dbReference type="ChEBI" id="CHEBI:15378"/>
        <dbReference type="ChEBI" id="CHEBI:17509"/>
        <dbReference type="ChEBI" id="CHEBI:57443"/>
        <dbReference type="ChEBI" id="CHEBI:57834"/>
        <dbReference type="ChEBI" id="CHEBI:326268"/>
        <dbReference type="EC" id="2.5.1.16"/>
    </reaction>
</comment>
<protein>
    <recommendedName>
        <fullName evidence="4">Polyamine aminopropyltransferase</fullName>
    </recommendedName>
    <alternativeName>
        <fullName evidence="4">Putrescine aminopropyltransferase</fullName>
        <shortName evidence="4">PAPT</shortName>
    </alternativeName>
    <alternativeName>
        <fullName evidence="4">Spermidine synthase</fullName>
        <shortName evidence="4">SPDS</shortName>
        <shortName evidence="4">SPDSY</shortName>
        <ecNumber evidence="4">2.5.1.16</ecNumber>
    </alternativeName>
</protein>
<feature type="transmembrane region" description="Helical" evidence="4">
    <location>
        <begin position="746"/>
        <end position="768"/>
    </location>
</feature>
<dbReference type="UniPathway" id="UPA00248">
    <property type="reaction ID" value="UER00314"/>
</dbReference>
<sequence>MKKSLILALMLIGFTSVTSQILLIRELLVIFSGNELCLGVIIANWLVLVALGSYFLGRRADKVTRGIETFALFQILISFILPLIIYASRIIRNMLGICPGEAIGLFPVFYTSFLILSPLCLILGAQFAFGCKIYSLNFNKTAISIGRVYVYETIGAVAAGPIFTYLLVHYFHSLEIAFGVGIINLVSATILLRYTQRKFFKFKISPLRALVIVLFFLNLSFLLFGGVKGLHQRSINSQWRGYKVKDYQNSLYGNLVVIEKEEQISFCVNGVPISSVPVPDIVFLEELAHFSLLSHPLPQKVLLIGGGIGGLLDEILKHPIDQISYVEMDPLLIKIAQKHLPPSYQYGLNNPKVRVEYIDGRFFLMNSEESYDLIILNLPSPSTLQLNRFYTVEFFKMVRKRLNQSGIFVLGVPASQVYMAQEMRTLNRCIYESMGEVFPSLRVIPAEASNFFLASSTPGGIDLNPLLLSRRLEERGLKSRLINKYYLEYILAREEKMVSTIKETDSEVKINRDFHPIGTYYNLVLWNSLFYPSLKGIFGFLRHLRLWWFIVLLGVLILIFIIWRGLTRRLTRISIPVVILTTGLAGMIFNLALIFAFQVLYGYVYQKIGLMIASFMLGLAGGAMVMNYYLPRMGKDLLKYKNLHGFRGIFAACRSLLIARKSRDPNTGMVPRYFLGRIELIFVLYSLLVPFVLLIYAANPFMLLTTGIVLFILIGITGFLVGLEFPLANKIYLKGTSRIGRTAGTLYFFDLVGASIGAIGASTLLIPILGILKVSFLVVGLKLASLVLLKVVPRE</sequence>
<feature type="transmembrane region" description="Helical" evidence="4">
    <location>
        <begin position="149"/>
        <end position="170"/>
    </location>
</feature>
<comment type="subcellular location">
    <subcellularLocation>
        <location evidence="4">Cell membrane</location>
        <topology evidence="4">Multi-pass membrane protein</topology>
    </subcellularLocation>
</comment>
<keyword evidence="3 4" id="KW-0620">Polyamine biosynthesis</keyword>
<organism evidence="7 8">
    <name type="scientific">Aerophobetes bacterium</name>
    <dbReference type="NCBI Taxonomy" id="2030807"/>
    <lineage>
        <taxon>Bacteria</taxon>
        <taxon>Candidatus Aerophobota</taxon>
    </lineage>
</organism>
<feature type="transmembrane region" description="Helical" evidence="4">
    <location>
        <begin position="578"/>
        <end position="604"/>
    </location>
</feature>
<dbReference type="GO" id="GO:0005886">
    <property type="term" value="C:plasma membrane"/>
    <property type="evidence" value="ECO:0007669"/>
    <property type="project" value="UniProtKB-SubCell"/>
</dbReference>
<dbReference type="InterPro" id="IPR029063">
    <property type="entry name" value="SAM-dependent_MTases_sf"/>
</dbReference>
<keyword evidence="4" id="KW-1003">Cell membrane</keyword>
<comment type="caution">
    <text evidence="7">The sequence shown here is derived from an EMBL/GenBank/DDBJ whole genome shotgun (WGS) entry which is preliminary data.</text>
</comment>
<feature type="transmembrane region" description="Helical" evidence="4">
    <location>
        <begin position="610"/>
        <end position="630"/>
    </location>
</feature>
<comment type="similarity">
    <text evidence="1 4">Belongs to the spermidine/spermine synthase family.</text>
</comment>
<name>A0A523RV73_UNCAE</name>
<accession>A0A523RV73</accession>
<comment type="caution">
    <text evidence="4 5">Lacks conserved residue(s) required for the propagation of feature annotation.</text>
</comment>
<dbReference type="PANTHER" id="PTHR11558:SF11">
    <property type="entry name" value="SPERMIDINE SYNTHASE"/>
    <property type="match status" value="1"/>
</dbReference>
<feature type="transmembrane region" description="Helical" evidence="4">
    <location>
        <begin position="207"/>
        <end position="227"/>
    </location>
</feature>
<dbReference type="Proteomes" id="UP000316360">
    <property type="component" value="Unassembled WGS sequence"/>
</dbReference>
<dbReference type="PANTHER" id="PTHR11558">
    <property type="entry name" value="SPERMIDINE/SPERMINE SYNTHASE"/>
    <property type="match status" value="1"/>
</dbReference>
<comment type="pathway">
    <text evidence="4">Amine and polyamine biosynthesis; spermidine biosynthesis; spermidine from putrescine: step 1/1.</text>
</comment>
<comment type="function">
    <text evidence="4">Catalyzes the irreversible transfer of a propylamine group from the amino donor S-adenosylmethioninamine (decarboxy-AdoMet) to putrescine (1,4-diaminobutane) to yield spermidine.</text>
</comment>
<proteinExistence type="inferred from homology"/>
<feature type="transmembrane region" description="Helical" evidence="4">
    <location>
        <begin position="774"/>
        <end position="792"/>
    </location>
</feature>
<dbReference type="EMBL" id="SOKJ01000273">
    <property type="protein sequence ID" value="TET09677.1"/>
    <property type="molecule type" value="Genomic_DNA"/>
</dbReference>